<dbReference type="RefSeq" id="WP_139373282.1">
    <property type="nucleotide sequence ID" value="NZ_FUYE01000010.1"/>
</dbReference>
<organism evidence="2 3">
    <name type="scientific">Prosthecobacter debontii</name>
    <dbReference type="NCBI Taxonomy" id="48467"/>
    <lineage>
        <taxon>Bacteria</taxon>
        <taxon>Pseudomonadati</taxon>
        <taxon>Verrucomicrobiota</taxon>
        <taxon>Verrucomicrobiia</taxon>
        <taxon>Verrucomicrobiales</taxon>
        <taxon>Verrucomicrobiaceae</taxon>
        <taxon>Prosthecobacter</taxon>
    </lineage>
</organism>
<dbReference type="Proteomes" id="UP000190774">
    <property type="component" value="Unassembled WGS sequence"/>
</dbReference>
<reference evidence="3" key="1">
    <citation type="submission" date="2017-02" db="EMBL/GenBank/DDBJ databases">
        <authorList>
            <person name="Varghese N."/>
            <person name="Submissions S."/>
        </authorList>
    </citation>
    <scope>NUCLEOTIDE SEQUENCE [LARGE SCALE GENOMIC DNA]</scope>
    <source>
        <strain evidence="3">ATCC 700200</strain>
    </source>
</reference>
<accession>A0A1T4YEF0</accession>
<evidence type="ECO:0000256" key="1">
    <source>
        <dbReference type="SAM" id="SignalP"/>
    </source>
</evidence>
<proteinExistence type="predicted"/>
<feature type="signal peptide" evidence="1">
    <location>
        <begin position="1"/>
        <end position="26"/>
    </location>
</feature>
<evidence type="ECO:0000313" key="3">
    <source>
        <dbReference type="Proteomes" id="UP000190774"/>
    </source>
</evidence>
<protein>
    <recommendedName>
        <fullName evidence="4">Lipoprotein</fullName>
    </recommendedName>
</protein>
<keyword evidence="3" id="KW-1185">Reference proteome</keyword>
<feature type="chain" id="PRO_5013046659" description="Lipoprotein" evidence="1">
    <location>
        <begin position="27"/>
        <end position="144"/>
    </location>
</feature>
<keyword evidence="1" id="KW-0732">Signal</keyword>
<dbReference type="EMBL" id="FUYE01000010">
    <property type="protein sequence ID" value="SKB00202.1"/>
    <property type="molecule type" value="Genomic_DNA"/>
</dbReference>
<dbReference type="AlphaFoldDB" id="A0A1T4YEF0"/>
<name>A0A1T4YEF0_9BACT</name>
<dbReference type="STRING" id="48467.SAMN02745166_03093"/>
<evidence type="ECO:0000313" key="2">
    <source>
        <dbReference type="EMBL" id="SKB00202.1"/>
    </source>
</evidence>
<sequence>MNNFSNLKKMKTFLAALLIFSLSSCAASKVVHRLNHDSTFQYSAEALVRDYLNSQMYGEDGRKFGITSNFYNLMQYHIEGMGVQYWQPAVIFRAQAGNQLGGITWKSYCATLRHDPKAEAMQDAYSGLRLTSVKPTVEQLLRDN</sequence>
<evidence type="ECO:0008006" key="4">
    <source>
        <dbReference type="Google" id="ProtNLM"/>
    </source>
</evidence>
<gene>
    <name evidence="2" type="ORF">SAMN02745166_03093</name>
</gene>